<gene>
    <name evidence="1" type="ORF">ESV24_09380</name>
</gene>
<sequence>MIKNLLLFFFTLSLFGCKTTTYVQVFETKANNVKIVDETYLFENDSLKITYNLWRERGLMQFEIYNKLDTPIYIDWRKSSYIDNTVKLNYWEDVERTNALYSSYYYSGFYGSAASVGFND</sequence>
<evidence type="ECO:0000313" key="2">
    <source>
        <dbReference type="Proteomes" id="UP000321945"/>
    </source>
</evidence>
<keyword evidence="2" id="KW-1185">Reference proteome</keyword>
<protein>
    <recommendedName>
        <fullName evidence="3">Lipoprotein</fullName>
    </recommendedName>
</protein>
<proteinExistence type="predicted"/>
<organism evidence="1 2">
    <name type="scientific">Aequorivita lipolytica</name>
    <dbReference type="NCBI Taxonomy" id="153267"/>
    <lineage>
        <taxon>Bacteria</taxon>
        <taxon>Pseudomonadati</taxon>
        <taxon>Bacteroidota</taxon>
        <taxon>Flavobacteriia</taxon>
        <taxon>Flavobacteriales</taxon>
        <taxon>Flavobacteriaceae</taxon>
        <taxon>Aequorivita</taxon>
    </lineage>
</organism>
<dbReference type="OrthoDB" id="1093087at2"/>
<accession>A0A5C6YPL2</accession>
<dbReference type="PROSITE" id="PS51257">
    <property type="entry name" value="PROKAR_LIPOPROTEIN"/>
    <property type="match status" value="1"/>
</dbReference>
<dbReference type="AlphaFoldDB" id="A0A5C6YPL2"/>
<evidence type="ECO:0008006" key="3">
    <source>
        <dbReference type="Google" id="ProtNLM"/>
    </source>
</evidence>
<dbReference type="RefSeq" id="WP_146743169.1">
    <property type="nucleotide sequence ID" value="NZ_CBCRZQ010000008.1"/>
</dbReference>
<reference evidence="1 2" key="1">
    <citation type="submission" date="2019-08" db="EMBL/GenBank/DDBJ databases">
        <title>Genome of Aequorivita lipolytica Y10-2 (type strain).</title>
        <authorList>
            <person name="Bowman J.P."/>
        </authorList>
    </citation>
    <scope>NUCLEOTIDE SEQUENCE [LARGE SCALE GENOMIC DNA]</scope>
    <source>
        <strain evidence="1 2">Y10-2</strain>
    </source>
</reference>
<dbReference type="Proteomes" id="UP000321945">
    <property type="component" value="Unassembled WGS sequence"/>
</dbReference>
<dbReference type="EMBL" id="VORU01000007">
    <property type="protein sequence ID" value="TXD68956.1"/>
    <property type="molecule type" value="Genomic_DNA"/>
</dbReference>
<evidence type="ECO:0000313" key="1">
    <source>
        <dbReference type="EMBL" id="TXD68956.1"/>
    </source>
</evidence>
<comment type="caution">
    <text evidence="1">The sequence shown here is derived from an EMBL/GenBank/DDBJ whole genome shotgun (WGS) entry which is preliminary data.</text>
</comment>
<name>A0A5C6YPL2_9FLAO</name>